<dbReference type="AlphaFoldDB" id="A0AAV0VHY1"/>
<dbReference type="PANTHER" id="PTHR46791">
    <property type="entry name" value="EXPRESSED PROTEIN"/>
    <property type="match status" value="1"/>
</dbReference>
<dbReference type="InterPro" id="IPR058913">
    <property type="entry name" value="Integrase_dom_put"/>
</dbReference>
<keyword evidence="3" id="KW-1185">Reference proteome</keyword>
<organism evidence="2 3">
    <name type="scientific">Macrosiphum euphorbiae</name>
    <name type="common">potato aphid</name>
    <dbReference type="NCBI Taxonomy" id="13131"/>
    <lineage>
        <taxon>Eukaryota</taxon>
        <taxon>Metazoa</taxon>
        <taxon>Ecdysozoa</taxon>
        <taxon>Arthropoda</taxon>
        <taxon>Hexapoda</taxon>
        <taxon>Insecta</taxon>
        <taxon>Pterygota</taxon>
        <taxon>Neoptera</taxon>
        <taxon>Paraneoptera</taxon>
        <taxon>Hemiptera</taxon>
        <taxon>Sternorrhyncha</taxon>
        <taxon>Aphidomorpha</taxon>
        <taxon>Aphidoidea</taxon>
        <taxon>Aphididae</taxon>
        <taxon>Macrosiphini</taxon>
        <taxon>Macrosiphum</taxon>
    </lineage>
</organism>
<dbReference type="SUPFAM" id="SSF53098">
    <property type="entry name" value="Ribonuclease H-like"/>
    <property type="match status" value="1"/>
</dbReference>
<dbReference type="PANTHER" id="PTHR46791:SF13">
    <property type="entry name" value="CLR5 DOMAIN-CONTAINING PROTEIN"/>
    <property type="match status" value="1"/>
</dbReference>
<dbReference type="InterPro" id="IPR036397">
    <property type="entry name" value="RNaseH_sf"/>
</dbReference>
<reference evidence="2 3" key="1">
    <citation type="submission" date="2023-01" db="EMBL/GenBank/DDBJ databases">
        <authorList>
            <person name="Whitehead M."/>
        </authorList>
    </citation>
    <scope>NUCLEOTIDE SEQUENCE [LARGE SCALE GENOMIC DNA]</scope>
</reference>
<dbReference type="Proteomes" id="UP001160148">
    <property type="component" value="Unassembled WGS sequence"/>
</dbReference>
<evidence type="ECO:0000313" key="2">
    <source>
        <dbReference type="EMBL" id="CAI6343868.1"/>
    </source>
</evidence>
<name>A0AAV0VHY1_9HEMI</name>
<feature type="domain" description="Integrase core" evidence="1">
    <location>
        <begin position="119"/>
        <end position="295"/>
    </location>
</feature>
<evidence type="ECO:0000313" key="3">
    <source>
        <dbReference type="Proteomes" id="UP001160148"/>
    </source>
</evidence>
<dbReference type="InterPro" id="IPR012337">
    <property type="entry name" value="RNaseH-like_sf"/>
</dbReference>
<proteinExistence type="predicted"/>
<dbReference type="GO" id="GO:0003676">
    <property type="term" value="F:nucleic acid binding"/>
    <property type="evidence" value="ECO:0007669"/>
    <property type="project" value="InterPro"/>
</dbReference>
<dbReference type="Pfam" id="PF24764">
    <property type="entry name" value="rva_4"/>
    <property type="match status" value="1"/>
</dbReference>
<gene>
    <name evidence="2" type="ORF">MEUPH1_LOCUS1074</name>
</gene>
<comment type="caution">
    <text evidence="2">The sequence shown here is derived from an EMBL/GenBank/DDBJ whole genome shotgun (WGS) entry which is preliminary data.</text>
</comment>
<sequence length="388" mass="45212">MDLNKTIKKYFDMGLNYSEIIEFLHKNDNISMSLRTLKRILKSLSLARRKNFSSIATVADFLSSQVQGSSQLHGYKWMHLKCIQNGFTVKQETVRYLLNDLDPEGVAIRKRKRLRRRQYHNKGPNYLWHTDCYDKLKPYGIPISGCIDGFSRYILWLEAAPTCNDPRVIGGFFLNAVSTLKGCPTSLRTDAGTENRHIEQIQTFFHRNNHSNNRPFLYGTSPANQRIEAWWGHLRKHCSQFWMNTFQLLKDDGYFSGSFVDKNLIRFCFIDLIRSELNNIKEEWNSHKIRSTKNAIAPSGRPTSMFNLPHLWNSESYLFDVQDEDISVCKDECVFVSQLICDETIFQLCHILIEENNLVVTNAHDAYDAVNLYIELKILFDKLLENTI</sequence>
<dbReference type="Gene3D" id="3.30.420.10">
    <property type="entry name" value="Ribonuclease H-like superfamily/Ribonuclease H"/>
    <property type="match status" value="1"/>
</dbReference>
<evidence type="ECO:0000259" key="1">
    <source>
        <dbReference type="Pfam" id="PF24764"/>
    </source>
</evidence>
<accession>A0AAV0VHY1</accession>
<protein>
    <recommendedName>
        <fullName evidence="1">Integrase core domain-containing protein</fullName>
    </recommendedName>
</protein>
<dbReference type="EMBL" id="CARXXK010000001">
    <property type="protein sequence ID" value="CAI6343868.1"/>
    <property type="molecule type" value="Genomic_DNA"/>
</dbReference>